<dbReference type="InterPro" id="IPR014718">
    <property type="entry name" value="GH-type_carb-bd"/>
</dbReference>
<feature type="chain" id="PRO_5046832171" evidence="5">
    <location>
        <begin position="33"/>
        <end position="518"/>
    </location>
</feature>
<dbReference type="Proteomes" id="UP001596056">
    <property type="component" value="Unassembled WGS sequence"/>
</dbReference>
<evidence type="ECO:0000256" key="1">
    <source>
        <dbReference type="ARBA" id="ARBA00004418"/>
    </source>
</evidence>
<organism evidence="7 8">
    <name type="scientific">Rubellimicrobium aerolatum</name>
    <dbReference type="NCBI Taxonomy" id="490979"/>
    <lineage>
        <taxon>Bacteria</taxon>
        <taxon>Pseudomonadati</taxon>
        <taxon>Pseudomonadota</taxon>
        <taxon>Alphaproteobacteria</taxon>
        <taxon>Rhodobacterales</taxon>
        <taxon>Roseobacteraceae</taxon>
        <taxon>Rubellimicrobium</taxon>
    </lineage>
</organism>
<dbReference type="Gene3D" id="2.60.40.10">
    <property type="entry name" value="Immunoglobulins"/>
    <property type="match status" value="1"/>
</dbReference>
<dbReference type="PANTHER" id="PTHR30504:SF2">
    <property type="entry name" value="GLUCANS BIOSYNTHESIS PROTEIN G"/>
    <property type="match status" value="1"/>
</dbReference>
<comment type="pathway">
    <text evidence="2">Glycan metabolism; osmoregulated periplasmic glucan (OPG) biosynthesis.</text>
</comment>
<accession>A0ABW0S9F5</accession>
<dbReference type="InterPro" id="IPR006311">
    <property type="entry name" value="TAT_signal"/>
</dbReference>
<evidence type="ECO:0000256" key="4">
    <source>
        <dbReference type="ARBA" id="ARBA00022764"/>
    </source>
</evidence>
<evidence type="ECO:0000259" key="6">
    <source>
        <dbReference type="Pfam" id="PF04349"/>
    </source>
</evidence>
<evidence type="ECO:0000256" key="3">
    <source>
        <dbReference type="ARBA" id="ARBA00009284"/>
    </source>
</evidence>
<dbReference type="SUPFAM" id="SSF74650">
    <property type="entry name" value="Galactose mutarotase-like"/>
    <property type="match status" value="1"/>
</dbReference>
<dbReference type="PIRSF" id="PIRSF006281">
    <property type="entry name" value="MdoG"/>
    <property type="match status" value="1"/>
</dbReference>
<comment type="subcellular location">
    <subcellularLocation>
        <location evidence="1">Periplasm</location>
    </subcellularLocation>
</comment>
<evidence type="ECO:0000256" key="5">
    <source>
        <dbReference type="SAM" id="SignalP"/>
    </source>
</evidence>
<dbReference type="PROSITE" id="PS51318">
    <property type="entry name" value="TAT"/>
    <property type="match status" value="1"/>
</dbReference>
<dbReference type="Gene3D" id="2.70.98.10">
    <property type="match status" value="1"/>
</dbReference>
<protein>
    <submittedName>
        <fullName evidence="7">Glucan biosynthesis protein</fullName>
    </submittedName>
</protein>
<evidence type="ECO:0000313" key="7">
    <source>
        <dbReference type="EMBL" id="MFC5565491.1"/>
    </source>
</evidence>
<comment type="caution">
    <text evidence="7">The sequence shown here is derived from an EMBL/GenBank/DDBJ whole genome shotgun (WGS) entry which is preliminary data.</text>
</comment>
<dbReference type="InterPro" id="IPR014438">
    <property type="entry name" value="Glucan_biosyn_MdoG/MdoD"/>
</dbReference>
<dbReference type="InterPro" id="IPR011013">
    <property type="entry name" value="Gal_mutarotase_sf_dom"/>
</dbReference>
<evidence type="ECO:0000313" key="8">
    <source>
        <dbReference type="Proteomes" id="UP001596056"/>
    </source>
</evidence>
<dbReference type="InterPro" id="IPR014756">
    <property type="entry name" value="Ig_E-set"/>
</dbReference>
<keyword evidence="5" id="KW-0732">Signal</keyword>
<proteinExistence type="inferred from homology"/>
<dbReference type="PANTHER" id="PTHR30504">
    <property type="entry name" value="GLUCANS BIOSYNTHESIS PROTEIN"/>
    <property type="match status" value="1"/>
</dbReference>
<dbReference type="InterPro" id="IPR013783">
    <property type="entry name" value="Ig-like_fold"/>
</dbReference>
<keyword evidence="8" id="KW-1185">Reference proteome</keyword>
<evidence type="ECO:0000256" key="2">
    <source>
        <dbReference type="ARBA" id="ARBA00005001"/>
    </source>
</evidence>
<dbReference type="RefSeq" id="WP_209837953.1">
    <property type="nucleotide sequence ID" value="NZ_JAGGJP010000002.1"/>
</dbReference>
<dbReference type="InterPro" id="IPR007444">
    <property type="entry name" value="Glucan_biosyn_MdoG_C"/>
</dbReference>
<gene>
    <name evidence="7" type="ORF">ACFPOC_03560</name>
</gene>
<dbReference type="EMBL" id="JBHSNA010000002">
    <property type="protein sequence ID" value="MFC5565491.1"/>
    <property type="molecule type" value="Genomic_DNA"/>
</dbReference>
<feature type="domain" description="Glucan biosynthesis periplasmic MdoG C-terminal" evidence="6">
    <location>
        <begin position="39"/>
        <end position="515"/>
    </location>
</feature>
<dbReference type="Pfam" id="PF04349">
    <property type="entry name" value="MdoG"/>
    <property type="match status" value="1"/>
</dbReference>
<name>A0ABW0S9F5_9RHOB</name>
<reference evidence="8" key="1">
    <citation type="journal article" date="2019" name="Int. J. Syst. Evol. Microbiol.">
        <title>The Global Catalogue of Microorganisms (GCM) 10K type strain sequencing project: providing services to taxonomists for standard genome sequencing and annotation.</title>
        <authorList>
            <consortium name="The Broad Institute Genomics Platform"/>
            <consortium name="The Broad Institute Genome Sequencing Center for Infectious Disease"/>
            <person name="Wu L."/>
            <person name="Ma J."/>
        </authorList>
    </citation>
    <scope>NUCLEOTIDE SEQUENCE [LARGE SCALE GENOMIC DNA]</scope>
    <source>
        <strain evidence="8">KACC 11588</strain>
    </source>
</reference>
<dbReference type="SUPFAM" id="SSF81296">
    <property type="entry name" value="E set domains"/>
    <property type="match status" value="1"/>
</dbReference>
<comment type="similarity">
    <text evidence="3">Belongs to the OpgD/OpgG family.</text>
</comment>
<sequence length="518" mass="57328">MLLTSLHPSRRALLKLAAASALLPRLATPALAQEDRPPFSFDALSEEMKAAAAQPWEPAAAPEGWWGELDYDGYRKIRFRDRRARWRDGDDDWRLMAFHMGWLFPEPVRLFDVTDGTAQELAFTTDDFDYGRDLREQVPLHGELPGVAGFKLNWPLNAPDRMDEVVSFVGASYFRALGAGNVYGASARGVALNTGTSVPEEFPRFSRFYVARSDETATIHAALEGPSVMGAYRFVLRPGPVTEMEVTARLYFRAAVEELGVAPLTSMFLFAGQNRQAFDDYRPNVHDSDGLRILRADGQTVWRPLNNPARLASSYFKLNSPRSFGLLQRERDFDSYQDPGARYDRRPSIEIVPQGDWGPGAVRLVEIPTDLEANDNIVAFWVPEQKVAPGDAREFAYTLRWGDLSPDPAGRLAVVHETRAGTGGVSGTEGIENARKFAVDFRGGRLGALGAEAKVEPVVTVSSGHVLTSTVEKLPVNGDWRVVLDVAAEPGAVVELTLHVAGYGERLTETWAYQWMNA</sequence>
<keyword evidence="4" id="KW-0574">Periplasm</keyword>
<feature type="signal peptide" evidence="5">
    <location>
        <begin position="1"/>
        <end position="32"/>
    </location>
</feature>